<keyword evidence="2" id="KW-0808">Transferase</keyword>
<dbReference type="PROSITE" id="PS50146">
    <property type="entry name" value="DAGK"/>
    <property type="match status" value="1"/>
</dbReference>
<protein>
    <submittedName>
        <fullName evidence="2">Diacylglycerol kinase, catalytic domain protein</fullName>
    </submittedName>
</protein>
<dbReference type="InterPro" id="IPR050187">
    <property type="entry name" value="Lipid_Phosphate_FormReg"/>
</dbReference>
<dbReference type="Gene3D" id="3.40.50.10330">
    <property type="entry name" value="Probable inorganic polyphosphate/atp-NAD kinase, domain 1"/>
    <property type="match status" value="1"/>
</dbReference>
<keyword evidence="2" id="KW-0418">Kinase</keyword>
<keyword evidence="3" id="KW-1185">Reference proteome</keyword>
<accession>A0A167UTB3</accession>
<dbReference type="SUPFAM" id="SSF111331">
    <property type="entry name" value="NAD kinase/diacylglycerol kinase-like"/>
    <property type="match status" value="1"/>
</dbReference>
<evidence type="ECO:0000259" key="1">
    <source>
        <dbReference type="PROSITE" id="PS50146"/>
    </source>
</evidence>
<name>A0A167UTB3_9EURO</name>
<sequence length="467" mass="51320">MSPSNILALVNGQSARVCVIEESRILTWTLSTSGESVAVSFDNVVACLPGHGDKFAYLMIILHEISASSADSPAHTYHKLTSIRLNDIPECFLAKFICTEPKHLQQQPTGFPIVHVIVSTAAGTGRALAFYEQVLKHLLDLLNVKSYETHTTSSASSISEFATQVLLPLALEGKAQTVILLSGDGGLVDMIKSFASCRHGVFVAPIVAMIPVGTGNASANSSQFRDMTEGLSTLVRGHPRPLPMLAVRLSAGSVYVVNEGHDREPLSRNSASGSHHTVYGAVVLSWGLHASLVADSDTTFYRKFGSERFKMVATDLLKSLDENKEGHYRGKIRYTRNDPTTGELKRGTIGSDSHMYTLVTLVSHLEKNYNISPLSRPLDGQLHLVHIGHVASGETMRLVNLPYENGRHVNDPNVTYEAIESLRIDFEEPDEQWRRLCLDGQIIAVERDGWVEVERSDKSFFQLVSRD</sequence>
<dbReference type="OrthoDB" id="3853857at2759"/>
<dbReference type="GO" id="GO:0016020">
    <property type="term" value="C:membrane"/>
    <property type="evidence" value="ECO:0007669"/>
    <property type="project" value="TreeGrafter"/>
</dbReference>
<feature type="domain" description="DAGKc" evidence="1">
    <location>
        <begin position="109"/>
        <end position="253"/>
    </location>
</feature>
<comment type="caution">
    <text evidence="2">The sequence shown here is derived from an EMBL/GenBank/DDBJ whole genome shotgun (WGS) entry which is preliminary data.</text>
</comment>
<dbReference type="GO" id="GO:0005737">
    <property type="term" value="C:cytoplasm"/>
    <property type="evidence" value="ECO:0007669"/>
    <property type="project" value="TreeGrafter"/>
</dbReference>
<evidence type="ECO:0000313" key="3">
    <source>
        <dbReference type="Proteomes" id="UP000242877"/>
    </source>
</evidence>
<reference evidence="2 3" key="1">
    <citation type="journal article" date="2016" name="Genome Biol. Evol.">
        <title>Divergent and convergent evolution of fungal pathogenicity.</title>
        <authorList>
            <person name="Shang Y."/>
            <person name="Xiao G."/>
            <person name="Zheng P."/>
            <person name="Cen K."/>
            <person name="Zhan S."/>
            <person name="Wang C."/>
        </authorList>
    </citation>
    <scope>NUCLEOTIDE SEQUENCE [LARGE SCALE GENOMIC DNA]</scope>
    <source>
        <strain evidence="2 3">ARSEF 7405</strain>
    </source>
</reference>
<organism evidence="2 3">
    <name type="scientific">Ascosphaera apis ARSEF 7405</name>
    <dbReference type="NCBI Taxonomy" id="392613"/>
    <lineage>
        <taxon>Eukaryota</taxon>
        <taxon>Fungi</taxon>
        <taxon>Dikarya</taxon>
        <taxon>Ascomycota</taxon>
        <taxon>Pezizomycotina</taxon>
        <taxon>Eurotiomycetes</taxon>
        <taxon>Eurotiomycetidae</taxon>
        <taxon>Onygenales</taxon>
        <taxon>Ascosphaeraceae</taxon>
        <taxon>Ascosphaera</taxon>
    </lineage>
</organism>
<dbReference type="PANTHER" id="PTHR12358:SF108">
    <property type="entry name" value="DAGKC DOMAIN-CONTAINING PROTEIN"/>
    <property type="match status" value="1"/>
</dbReference>
<dbReference type="PANTHER" id="PTHR12358">
    <property type="entry name" value="SPHINGOSINE KINASE"/>
    <property type="match status" value="1"/>
</dbReference>
<dbReference type="InterPro" id="IPR001206">
    <property type="entry name" value="Diacylglycerol_kinase_cat_dom"/>
</dbReference>
<dbReference type="EMBL" id="AZGZ01000059">
    <property type="protein sequence ID" value="KZZ86584.1"/>
    <property type="molecule type" value="Genomic_DNA"/>
</dbReference>
<dbReference type="GO" id="GO:0046512">
    <property type="term" value="P:sphingosine biosynthetic process"/>
    <property type="evidence" value="ECO:0007669"/>
    <property type="project" value="TreeGrafter"/>
</dbReference>
<dbReference type="VEuPathDB" id="FungiDB:AAP_06417"/>
<proteinExistence type="predicted"/>
<dbReference type="AlphaFoldDB" id="A0A167UTB3"/>
<gene>
    <name evidence="2" type="ORF">AAP_06417</name>
</gene>
<dbReference type="Pfam" id="PF00781">
    <property type="entry name" value="DAGK_cat"/>
    <property type="match status" value="1"/>
</dbReference>
<dbReference type="Gene3D" id="2.60.200.40">
    <property type="match status" value="1"/>
</dbReference>
<evidence type="ECO:0000313" key="2">
    <source>
        <dbReference type="EMBL" id="KZZ86584.1"/>
    </source>
</evidence>
<dbReference type="GO" id="GO:0001727">
    <property type="term" value="F:lipid kinase activity"/>
    <property type="evidence" value="ECO:0007669"/>
    <property type="project" value="TreeGrafter"/>
</dbReference>
<dbReference type="InterPro" id="IPR017438">
    <property type="entry name" value="ATP-NAD_kinase_N"/>
</dbReference>
<dbReference type="Proteomes" id="UP000242877">
    <property type="component" value="Unassembled WGS sequence"/>
</dbReference>
<dbReference type="InterPro" id="IPR016064">
    <property type="entry name" value="NAD/diacylglycerol_kinase_sf"/>
</dbReference>